<dbReference type="AlphaFoldDB" id="S9QXB2"/>
<dbReference type="UniPathway" id="UPA00286"/>
<comment type="subcellular location">
    <subcellularLocation>
        <location evidence="1">Periplasm</location>
    </subcellularLocation>
</comment>
<accession>S9QXB2</accession>
<evidence type="ECO:0000256" key="1">
    <source>
        <dbReference type="ARBA" id="ARBA00004418"/>
    </source>
</evidence>
<proteinExistence type="inferred from homology"/>
<feature type="chain" id="PRO_5004568223" description="Alginate biosynthesis protein AlgF" evidence="8">
    <location>
        <begin position="23"/>
        <end position="206"/>
    </location>
</feature>
<dbReference type="eggNOG" id="ENOG5033N8F">
    <property type="taxonomic scope" value="Bacteria"/>
</dbReference>
<evidence type="ECO:0000256" key="8">
    <source>
        <dbReference type="SAM" id="SignalP"/>
    </source>
</evidence>
<sequence length="206" mass="21189">MKTTLILSASMIAAALALPANAQDDSLYPDPSAPDASFLRVILPDGATATVDGTAVEAPEAGVTAYAEVSPGEVEIAVDDTTQTVEVGANTHYTWTAAAAEPALVTDMVEDSPAQADLLMYNLSEADPVTLYAVEGETAALEGVETGTHDGVGLKAPLTLTFEIRQDGETLTSLDPVDLRRGAATTIVVTGPADAPEAAATDRVYQ</sequence>
<evidence type="ECO:0000256" key="6">
    <source>
        <dbReference type="ARBA" id="ARBA00022764"/>
    </source>
</evidence>
<evidence type="ECO:0000313" key="9">
    <source>
        <dbReference type="EMBL" id="EPX86006.1"/>
    </source>
</evidence>
<dbReference type="GO" id="GO:0042597">
    <property type="term" value="C:periplasmic space"/>
    <property type="evidence" value="ECO:0007669"/>
    <property type="project" value="UniProtKB-SubCell"/>
</dbReference>
<dbReference type="HOGENOM" id="CLU_1331155_0_0_5"/>
<organism evidence="9 10">
    <name type="scientific">Salipiger mucosus DSM 16094</name>
    <dbReference type="NCBI Taxonomy" id="1123237"/>
    <lineage>
        <taxon>Bacteria</taxon>
        <taxon>Pseudomonadati</taxon>
        <taxon>Pseudomonadota</taxon>
        <taxon>Alphaproteobacteria</taxon>
        <taxon>Rhodobacterales</taxon>
        <taxon>Roseobacteraceae</taxon>
        <taxon>Salipiger</taxon>
    </lineage>
</organism>
<dbReference type="RefSeq" id="WP_020040800.1">
    <property type="nucleotide sequence ID" value="NZ_KE557273.1"/>
</dbReference>
<reference evidence="10" key="1">
    <citation type="journal article" date="2014" name="Stand. Genomic Sci.">
        <title>Genome sequence of the exopolysaccharide-producing Salipiger mucosus type strain (DSM 16094(T)), a moderately halophilic member of the Roseobacter clade.</title>
        <authorList>
            <person name="Riedel T."/>
            <person name="Spring S."/>
            <person name="Fiebig A."/>
            <person name="Petersen J."/>
            <person name="Kyrpides N.C."/>
            <person name="Goker M."/>
            <person name="Klenk H.P."/>
        </authorList>
    </citation>
    <scope>NUCLEOTIDE SEQUENCE [LARGE SCALE GENOMIC DNA]</scope>
    <source>
        <strain evidence="10">DSM 16094</strain>
    </source>
</reference>
<evidence type="ECO:0000256" key="3">
    <source>
        <dbReference type="ARBA" id="ARBA00010033"/>
    </source>
</evidence>
<gene>
    <name evidence="9" type="ORF">Salmuc_00822</name>
</gene>
<comment type="pathway">
    <text evidence="2">Glycan biosynthesis; alginate biosynthesis.</text>
</comment>
<dbReference type="STRING" id="1123237.Salmuc_00822"/>
<keyword evidence="10" id="KW-1185">Reference proteome</keyword>
<keyword evidence="7" id="KW-0016">Alginate biosynthesis</keyword>
<evidence type="ECO:0000256" key="5">
    <source>
        <dbReference type="ARBA" id="ARBA00022729"/>
    </source>
</evidence>
<protein>
    <recommendedName>
        <fullName evidence="4">Alginate biosynthesis protein AlgF</fullName>
    </recommendedName>
</protein>
<evidence type="ECO:0000313" key="10">
    <source>
        <dbReference type="Proteomes" id="UP000015347"/>
    </source>
</evidence>
<evidence type="ECO:0000256" key="7">
    <source>
        <dbReference type="ARBA" id="ARBA00022841"/>
    </source>
</evidence>
<keyword evidence="6" id="KW-0574">Periplasm</keyword>
<comment type="similarity">
    <text evidence="3">Belongs to the AlgF family.</text>
</comment>
<evidence type="ECO:0000256" key="2">
    <source>
        <dbReference type="ARBA" id="ARBA00005182"/>
    </source>
</evidence>
<dbReference type="Pfam" id="PF11182">
    <property type="entry name" value="AlgF"/>
    <property type="match status" value="1"/>
</dbReference>
<keyword evidence="5 8" id="KW-0732">Signal</keyword>
<evidence type="ECO:0000256" key="4">
    <source>
        <dbReference type="ARBA" id="ARBA00013964"/>
    </source>
</evidence>
<name>S9QXB2_9RHOB</name>
<dbReference type="InterPro" id="IPR035422">
    <property type="entry name" value="AlgF"/>
</dbReference>
<feature type="signal peptide" evidence="8">
    <location>
        <begin position="1"/>
        <end position="22"/>
    </location>
</feature>
<dbReference type="EMBL" id="APVH01000005">
    <property type="protein sequence ID" value="EPX86006.1"/>
    <property type="molecule type" value="Genomic_DNA"/>
</dbReference>
<dbReference type="Proteomes" id="UP000015347">
    <property type="component" value="Unassembled WGS sequence"/>
</dbReference>
<comment type="caution">
    <text evidence="9">The sequence shown here is derived from an EMBL/GenBank/DDBJ whole genome shotgun (WGS) entry which is preliminary data.</text>
</comment>
<dbReference type="OrthoDB" id="8390419at2"/>
<dbReference type="GO" id="GO:0042121">
    <property type="term" value="P:alginic acid biosynthetic process"/>
    <property type="evidence" value="ECO:0007669"/>
    <property type="project" value="UniProtKB-UniPathway"/>
</dbReference>